<evidence type="ECO:0000256" key="10">
    <source>
        <dbReference type="ARBA" id="ARBA00023136"/>
    </source>
</evidence>
<evidence type="ECO:0000256" key="16">
    <source>
        <dbReference type="RuleBase" id="RU362051"/>
    </source>
</evidence>
<comment type="subcellular location">
    <subcellularLocation>
        <location evidence="1">Membrane</location>
        <topology evidence="1">Peripheral membrane protein</topology>
    </subcellularLocation>
    <subcellularLocation>
        <location evidence="16">Mitochondrion inner membrane</location>
        <topology evidence="16">Peripheral membrane protein</topology>
        <orientation evidence="16">Matrix side</orientation>
    </subcellularLocation>
</comment>
<dbReference type="Gene3D" id="3.90.700.10">
    <property type="entry name" value="Succinate dehydrogenase/fumarate reductase flavoprotein, catalytic domain"/>
    <property type="match status" value="1"/>
</dbReference>
<proteinExistence type="inferred from homology"/>
<comment type="pathway">
    <text evidence="16">Carbohydrate metabolism; tricarboxylic acid cycle; fumarate from succinate (eukaryal route): step 1/1.</text>
</comment>
<evidence type="ECO:0000256" key="6">
    <source>
        <dbReference type="ARBA" id="ARBA00022827"/>
    </source>
</evidence>
<comment type="function">
    <text evidence="16">Flavoprotein (FP) subunit of succinate dehydrogenase (SDH) that is involved in complex II of the mitochondrial electron transport chain and is responsible for transferring electrons from succinate to ubiquinone (coenzyme Q).</text>
</comment>
<dbReference type="InterPro" id="IPR030664">
    <property type="entry name" value="SdhA/FrdA/AprA"/>
</dbReference>
<comment type="catalytic activity">
    <reaction evidence="11 16">
        <text>a quinone + succinate = fumarate + a quinol</text>
        <dbReference type="Rhea" id="RHEA:40523"/>
        <dbReference type="ChEBI" id="CHEBI:24646"/>
        <dbReference type="ChEBI" id="CHEBI:29806"/>
        <dbReference type="ChEBI" id="CHEBI:30031"/>
        <dbReference type="ChEBI" id="CHEBI:132124"/>
        <dbReference type="EC" id="1.3.5.1"/>
    </reaction>
</comment>
<dbReference type="EC" id="1.3.5.1" evidence="16"/>
<feature type="binding site" evidence="13">
    <location>
        <position position="442"/>
    </location>
    <ligand>
        <name>substrate</name>
    </ligand>
</feature>
<dbReference type="Gene3D" id="1.20.58.100">
    <property type="entry name" value="Fumarate reductase/succinate dehydrogenase flavoprotein-like, C-terminal domain"/>
    <property type="match status" value="1"/>
</dbReference>
<dbReference type="Gene3D" id="4.10.80.40">
    <property type="entry name" value="succinate dehydrogenase protein domain"/>
    <property type="match status" value="1"/>
</dbReference>
<name>A0AAD7IFY8_9AGAR</name>
<feature type="binding site" evidence="14">
    <location>
        <begin position="58"/>
        <end position="63"/>
    </location>
    <ligand>
        <name>FAD</name>
        <dbReference type="ChEBI" id="CHEBI:57692"/>
    </ligand>
</feature>
<keyword evidence="8 16" id="KW-0249">Electron transport</keyword>
<dbReference type="InterPro" id="IPR011281">
    <property type="entry name" value="Succ_DH_flav_su_fwd"/>
</dbReference>
<evidence type="ECO:0000256" key="2">
    <source>
        <dbReference type="ARBA" id="ARBA00008040"/>
    </source>
</evidence>
<dbReference type="FunFam" id="3.90.700.10:FF:000001">
    <property type="entry name" value="Mitochondrial succinate dehydrogenase flavoprotein subunit"/>
    <property type="match status" value="1"/>
</dbReference>
<keyword evidence="9 16" id="KW-0560">Oxidoreductase</keyword>
<evidence type="ECO:0000256" key="4">
    <source>
        <dbReference type="ARBA" id="ARBA00022532"/>
    </source>
</evidence>
<evidence type="ECO:0000256" key="9">
    <source>
        <dbReference type="ARBA" id="ARBA00023002"/>
    </source>
</evidence>
<dbReference type="Pfam" id="PF02910">
    <property type="entry name" value="Succ_DH_flav_C"/>
    <property type="match status" value="1"/>
</dbReference>
<comment type="similarity">
    <text evidence="2 16">Belongs to the FAD-dependent oxidoreductase 2 family. FRD/SDH subfamily.</text>
</comment>
<feature type="binding site" evidence="14">
    <location>
        <position position="265"/>
    </location>
    <ligand>
        <name>FAD</name>
        <dbReference type="ChEBI" id="CHEBI:57692"/>
    </ligand>
</feature>
<dbReference type="InterPro" id="IPR014006">
    <property type="entry name" value="Succ_Dhase_FrdA_Gneg"/>
</dbReference>
<organism evidence="19 20">
    <name type="scientific">Mycena maculata</name>
    <dbReference type="NCBI Taxonomy" id="230809"/>
    <lineage>
        <taxon>Eukaryota</taxon>
        <taxon>Fungi</taxon>
        <taxon>Dikarya</taxon>
        <taxon>Basidiomycota</taxon>
        <taxon>Agaricomycotina</taxon>
        <taxon>Agaricomycetes</taxon>
        <taxon>Agaricomycetidae</taxon>
        <taxon>Agaricales</taxon>
        <taxon>Marasmiineae</taxon>
        <taxon>Mycenaceae</taxon>
        <taxon>Mycena</taxon>
    </lineage>
</organism>
<dbReference type="SUPFAM" id="SSF46977">
    <property type="entry name" value="Succinate dehydrogenase/fumarate reductase flavoprotein C-terminal domain"/>
    <property type="match status" value="1"/>
</dbReference>
<dbReference type="PANTHER" id="PTHR11632">
    <property type="entry name" value="SUCCINATE DEHYDROGENASE 2 FLAVOPROTEIN SUBUNIT"/>
    <property type="match status" value="1"/>
</dbReference>
<keyword evidence="5 14" id="KW-0285">Flavoprotein</keyword>
<dbReference type="InterPro" id="IPR037099">
    <property type="entry name" value="Fum_R/Succ_DH_flav-like_C_sf"/>
</dbReference>
<dbReference type="EMBL" id="JARJLG010000119">
    <property type="protein sequence ID" value="KAJ7742127.1"/>
    <property type="molecule type" value="Genomic_DNA"/>
</dbReference>
<feature type="modified residue" description="Tele-8alpha-FAD histidine" evidence="15">
    <location>
        <position position="89"/>
    </location>
</feature>
<dbReference type="GO" id="GO:0005743">
    <property type="term" value="C:mitochondrial inner membrane"/>
    <property type="evidence" value="ECO:0007669"/>
    <property type="project" value="UniProtKB-SubCell"/>
</dbReference>
<dbReference type="FunFam" id="3.50.50.60:FF:000482">
    <property type="entry name" value="Succinate dehydrogenase complex, subunit A, flavoprotein (Fp)"/>
    <property type="match status" value="1"/>
</dbReference>
<protein>
    <recommendedName>
        <fullName evidence="16">Succinate dehydrogenase [ubiquinone] flavoprotein subunit, mitochondrial</fullName>
        <ecNumber evidence="16">1.3.5.1</ecNumber>
    </recommendedName>
</protein>
<evidence type="ECO:0000256" key="3">
    <source>
        <dbReference type="ARBA" id="ARBA00022448"/>
    </source>
</evidence>
<dbReference type="GO" id="GO:0050660">
    <property type="term" value="F:flavin adenine dinucleotide binding"/>
    <property type="evidence" value="ECO:0007669"/>
    <property type="project" value="InterPro"/>
</dbReference>
<feature type="binding site" evidence="13">
    <location>
        <position position="397"/>
    </location>
    <ligand>
        <name>substrate</name>
    </ligand>
</feature>
<feature type="binding site" evidence="13">
    <location>
        <position position="286"/>
    </location>
    <ligand>
        <name>substrate</name>
    </ligand>
</feature>
<evidence type="ECO:0000256" key="11">
    <source>
        <dbReference type="ARBA" id="ARBA00049220"/>
    </source>
</evidence>
<dbReference type="InterPro" id="IPR003953">
    <property type="entry name" value="FAD-dep_OxRdtase_2_FAD-bd"/>
</dbReference>
<evidence type="ECO:0000256" key="1">
    <source>
        <dbReference type="ARBA" id="ARBA00004170"/>
    </source>
</evidence>
<keyword evidence="10 16" id="KW-0472">Membrane</keyword>
<dbReference type="FunFam" id="4.10.80.40:FF:000002">
    <property type="entry name" value="Succinate dehydrogenase [ubiquinone] flavoprotein subunit, mitochondrial"/>
    <property type="match status" value="1"/>
</dbReference>
<evidence type="ECO:0000256" key="15">
    <source>
        <dbReference type="PIRSR" id="PIRSR611281-4"/>
    </source>
</evidence>
<keyword evidence="20" id="KW-1185">Reference proteome</keyword>
<feature type="binding site" evidence="14">
    <location>
        <begin position="81"/>
        <end position="96"/>
    </location>
    <ligand>
        <name>FAD</name>
        <dbReference type="ChEBI" id="CHEBI:57692"/>
    </ligand>
</feature>
<evidence type="ECO:0000256" key="12">
    <source>
        <dbReference type="PIRSR" id="PIRSR000171-1"/>
    </source>
</evidence>
<gene>
    <name evidence="19" type="ORF">DFH07DRAFT_44124</name>
</gene>
<evidence type="ECO:0000256" key="5">
    <source>
        <dbReference type="ARBA" id="ARBA00022630"/>
    </source>
</evidence>
<dbReference type="InterPro" id="IPR003952">
    <property type="entry name" value="FRD_SDH_FAD_BS"/>
</dbReference>
<dbReference type="NCBIfam" id="TIGR01816">
    <property type="entry name" value="sdhA_forward"/>
    <property type="match status" value="1"/>
</dbReference>
<dbReference type="PANTHER" id="PTHR11632:SF51">
    <property type="entry name" value="SUCCINATE DEHYDROGENASE [UBIQUINONE] FLAVOPROTEIN SUBUNIT, MITOCHONDRIAL"/>
    <property type="match status" value="1"/>
</dbReference>
<dbReference type="GO" id="GO:0006121">
    <property type="term" value="P:mitochondrial electron transport, succinate to ubiquinone"/>
    <property type="evidence" value="ECO:0007669"/>
    <property type="project" value="TreeGrafter"/>
</dbReference>
<dbReference type="PROSITE" id="PS00504">
    <property type="entry name" value="FRD_SDH_FAD_BINDING"/>
    <property type="match status" value="1"/>
</dbReference>
<dbReference type="PIRSF" id="PIRSF000171">
    <property type="entry name" value="SDHA_APRA_LASPO"/>
    <property type="match status" value="1"/>
</dbReference>
<keyword evidence="3 16" id="KW-0813">Transport</keyword>
<dbReference type="SUPFAM" id="SSF51905">
    <property type="entry name" value="FAD/NAD(P)-binding domain"/>
    <property type="match status" value="1"/>
</dbReference>
<dbReference type="AlphaFoldDB" id="A0AAD7IFY8"/>
<keyword evidence="7 16" id="KW-0809">Transit peptide</keyword>
<dbReference type="SUPFAM" id="SSF56425">
    <property type="entry name" value="Succinate dehydrogenase/fumarate reductase flavoprotein, catalytic domain"/>
    <property type="match status" value="1"/>
</dbReference>
<feature type="binding site" evidence="14">
    <location>
        <position position="431"/>
    </location>
    <ligand>
        <name>FAD</name>
        <dbReference type="ChEBI" id="CHEBI:57692"/>
    </ligand>
</feature>
<dbReference type="InterPro" id="IPR036188">
    <property type="entry name" value="FAD/NAD-bd_sf"/>
</dbReference>
<evidence type="ECO:0000256" key="13">
    <source>
        <dbReference type="PIRSR" id="PIRSR611281-2"/>
    </source>
</evidence>
<comment type="caution">
    <text evidence="19">The sequence shown here is derived from an EMBL/GenBank/DDBJ whole genome shotgun (WGS) entry which is preliminary data.</text>
</comment>
<accession>A0AAD7IFY8</accession>
<feature type="binding site" evidence="13">
    <location>
        <position position="298"/>
    </location>
    <ligand>
        <name>substrate</name>
    </ligand>
</feature>
<feature type="binding site" evidence="14">
    <location>
        <begin position="447"/>
        <end position="448"/>
    </location>
    <ligand>
        <name>FAD</name>
        <dbReference type="ChEBI" id="CHEBI:57692"/>
    </ligand>
</feature>
<reference evidence="19" key="1">
    <citation type="submission" date="2023-03" db="EMBL/GenBank/DDBJ databases">
        <title>Massive genome expansion in bonnet fungi (Mycena s.s.) driven by repeated elements and novel gene families across ecological guilds.</title>
        <authorList>
            <consortium name="Lawrence Berkeley National Laboratory"/>
            <person name="Harder C.B."/>
            <person name="Miyauchi S."/>
            <person name="Viragh M."/>
            <person name="Kuo A."/>
            <person name="Thoen E."/>
            <person name="Andreopoulos B."/>
            <person name="Lu D."/>
            <person name="Skrede I."/>
            <person name="Drula E."/>
            <person name="Henrissat B."/>
            <person name="Morin E."/>
            <person name="Kohler A."/>
            <person name="Barry K."/>
            <person name="LaButti K."/>
            <person name="Morin E."/>
            <person name="Salamov A."/>
            <person name="Lipzen A."/>
            <person name="Mereny Z."/>
            <person name="Hegedus B."/>
            <person name="Baldrian P."/>
            <person name="Stursova M."/>
            <person name="Weitz H."/>
            <person name="Taylor A."/>
            <person name="Grigoriev I.V."/>
            <person name="Nagy L.G."/>
            <person name="Martin F."/>
            <person name="Kauserud H."/>
        </authorList>
    </citation>
    <scope>NUCLEOTIDE SEQUENCE</scope>
    <source>
        <strain evidence="19">CBHHK188m</strain>
    </source>
</reference>
<comment type="cofactor">
    <cofactor evidence="14">
        <name>FAD</name>
        <dbReference type="ChEBI" id="CHEBI:57692"/>
    </cofactor>
    <text evidence="14">Flavinylated by SdhE, about 5% flavinylation occurs in the absence of SdhE.</text>
</comment>
<evidence type="ECO:0000313" key="20">
    <source>
        <dbReference type="Proteomes" id="UP001215280"/>
    </source>
</evidence>
<dbReference type="Proteomes" id="UP001215280">
    <property type="component" value="Unassembled WGS sequence"/>
</dbReference>
<feature type="domain" description="FAD-dependent oxidoreductase 2 FAD-binding" evidence="17">
    <location>
        <begin position="55"/>
        <end position="448"/>
    </location>
</feature>
<evidence type="ECO:0000259" key="18">
    <source>
        <dbReference type="Pfam" id="PF02910"/>
    </source>
</evidence>
<evidence type="ECO:0000256" key="14">
    <source>
        <dbReference type="PIRSR" id="PIRSR611281-3"/>
    </source>
</evidence>
<dbReference type="GO" id="GO:0006099">
    <property type="term" value="P:tricarboxylic acid cycle"/>
    <property type="evidence" value="ECO:0007669"/>
    <property type="project" value="UniProtKB-KW"/>
</dbReference>
<evidence type="ECO:0000256" key="8">
    <source>
        <dbReference type="ARBA" id="ARBA00022982"/>
    </source>
</evidence>
<dbReference type="GO" id="GO:0009055">
    <property type="term" value="F:electron transfer activity"/>
    <property type="evidence" value="ECO:0007669"/>
    <property type="project" value="TreeGrafter"/>
</dbReference>
<dbReference type="GO" id="GO:0008177">
    <property type="term" value="F:succinate dehydrogenase (quinone) activity"/>
    <property type="evidence" value="ECO:0007669"/>
    <property type="project" value="UniProtKB-EC"/>
</dbReference>
<dbReference type="Pfam" id="PF00890">
    <property type="entry name" value="FAD_binding_2"/>
    <property type="match status" value="1"/>
</dbReference>
<evidence type="ECO:0000259" key="17">
    <source>
        <dbReference type="Pfam" id="PF00890"/>
    </source>
</evidence>
<keyword evidence="4 16" id="KW-0816">Tricarboxylic acid cycle</keyword>
<sequence>MFRTSFLRTLWQFSRPFHSSAPARKVVGTNPVRAQEVKSWASGKYPLIEHEYDDIVVGAGGAGLRAAFGLAEVGFNTACITKLFPTRSHTVAAQGGINAALGNMTDDDWRWHMYDTVKGSDWLGDQDAIHYMCREAPRIVIELEHFGVPFSRTTEGKIYQRALGGQSLKYGKGGQAFRAIAAADRTGHAILHTLYGQSLRHNTNFFIEYFVLDLIMQDGECVGVIALNMEDGTLHRFRAHKTVLATGGYGRAYFSCTSAHTCSGDGNAMAVRAGLPLQDMEFVQFHPTGIYGSGCLISEGCRGEGGYMLNSEGERFMERYAPTAKDLASRDVVSRSMTIEVREGRGVGPDKDHIYLQLSHLPPDVLHERLPGISETASIFSGVDVTKDPIPVLPTVHYNMGGIPTKYTGEVLTVDNQGKDRVVPGLYAAGETGCVSVHGANRLGANSLLDIVVFGRACAHHIKETLAPGEPHRAIPEEAGIESIEFMDKIRKADGPEPTAKIRLDMQKAMQSDAAVFRFVSVFPILSLSPLSFTTSYTNTRTISTQSSLDDGVEKLCAIYKRYDNVGIKDRSMIWNTDLIETLELRNLLQCAMQTVAAAAARKESRGAHAREDFADRDDETWMKHTLTFQRDPAKPEVELQYRAVIGTTLDEDECKAVPPFKRVY</sequence>
<evidence type="ECO:0000256" key="7">
    <source>
        <dbReference type="ARBA" id="ARBA00022946"/>
    </source>
</evidence>
<keyword evidence="6 14" id="KW-0274">FAD</keyword>
<evidence type="ECO:0000313" key="19">
    <source>
        <dbReference type="EMBL" id="KAJ7742127.1"/>
    </source>
</evidence>
<dbReference type="InterPro" id="IPR015939">
    <property type="entry name" value="Fum_Rdtase/Succ_DH_flav-like_C"/>
</dbReference>
<feature type="domain" description="Fumarate reductase/succinate dehydrogenase flavoprotein-like C-terminal" evidence="18">
    <location>
        <begin position="543"/>
        <end position="665"/>
    </location>
</feature>
<feature type="active site" description="Proton acceptor" evidence="12">
    <location>
        <position position="330"/>
    </location>
</feature>
<dbReference type="NCBIfam" id="TIGR01812">
    <property type="entry name" value="sdhA_frdA_Gneg"/>
    <property type="match status" value="1"/>
</dbReference>
<dbReference type="Gene3D" id="3.50.50.60">
    <property type="entry name" value="FAD/NAD(P)-binding domain"/>
    <property type="match status" value="1"/>
</dbReference>
<dbReference type="InterPro" id="IPR027477">
    <property type="entry name" value="Succ_DH/fumarate_Rdtase_cat_sf"/>
</dbReference>